<proteinExistence type="predicted"/>
<evidence type="ECO:0000313" key="3">
    <source>
        <dbReference type="Proteomes" id="UP000257004"/>
    </source>
</evidence>
<dbReference type="RefSeq" id="WP_115888195.1">
    <property type="nucleotide sequence ID" value="NZ_QRDQ01000008.1"/>
</dbReference>
<evidence type="ECO:0000259" key="1">
    <source>
        <dbReference type="Pfam" id="PF24731"/>
    </source>
</evidence>
<sequence>MNIVREIVAYQKEGDKFIDSVEIDLSIEKLIEILNVNIEDDPGVYLVYEIDKKQFFKLLELAPELSKINFDEGAIYYECSEIK</sequence>
<name>A0A3D9FX70_9FLAO</name>
<dbReference type="OrthoDB" id="9869283at2"/>
<keyword evidence="3" id="KW-1185">Reference proteome</keyword>
<dbReference type="Pfam" id="PF24731">
    <property type="entry name" value="DUF7683"/>
    <property type="match status" value="1"/>
</dbReference>
<reference evidence="2 3" key="1">
    <citation type="submission" date="2018-07" db="EMBL/GenBank/DDBJ databases">
        <title>Genomic Encyclopedia of Archaeal and Bacterial Type Strains, Phase II (KMG-II): from individual species to whole genera.</title>
        <authorList>
            <person name="Goeker M."/>
        </authorList>
    </citation>
    <scope>NUCLEOTIDE SEQUENCE [LARGE SCALE GENOMIC DNA]</scope>
    <source>
        <strain evidence="2 3">DSM 25795</strain>
    </source>
</reference>
<comment type="caution">
    <text evidence="2">The sequence shown here is derived from an EMBL/GenBank/DDBJ whole genome shotgun (WGS) entry which is preliminary data.</text>
</comment>
<feature type="domain" description="DUF7683" evidence="1">
    <location>
        <begin position="5"/>
        <end position="65"/>
    </location>
</feature>
<accession>A0A3D9FX70</accession>
<evidence type="ECO:0000313" key="2">
    <source>
        <dbReference type="EMBL" id="RED25389.1"/>
    </source>
</evidence>
<dbReference type="AlphaFoldDB" id="A0A3D9FX70"/>
<dbReference type="EMBL" id="QRDQ01000008">
    <property type="protein sequence ID" value="RED25389.1"/>
    <property type="molecule type" value="Genomic_DNA"/>
</dbReference>
<dbReference type="InterPro" id="IPR056100">
    <property type="entry name" value="DUF7683"/>
</dbReference>
<organism evidence="2 3">
    <name type="scientific">Flavobacterium cutihirudinis</name>
    <dbReference type="NCBI Taxonomy" id="1265740"/>
    <lineage>
        <taxon>Bacteria</taxon>
        <taxon>Pseudomonadati</taxon>
        <taxon>Bacteroidota</taxon>
        <taxon>Flavobacteriia</taxon>
        <taxon>Flavobacteriales</taxon>
        <taxon>Flavobacteriaceae</taxon>
        <taxon>Flavobacterium</taxon>
    </lineage>
</organism>
<protein>
    <recommendedName>
        <fullName evidence="1">DUF7683 domain-containing protein</fullName>
    </recommendedName>
</protein>
<gene>
    <name evidence="2" type="ORF">BD847_2140</name>
</gene>
<dbReference type="Proteomes" id="UP000257004">
    <property type="component" value="Unassembled WGS sequence"/>
</dbReference>